<name>A0A6A5YMC1_9PLEO</name>
<keyword evidence="2" id="KW-1185">Reference proteome</keyword>
<dbReference type="Proteomes" id="UP000799770">
    <property type="component" value="Unassembled WGS sequence"/>
</dbReference>
<accession>A0A6A5YMC1</accession>
<evidence type="ECO:0000313" key="1">
    <source>
        <dbReference type="EMBL" id="KAF2108222.1"/>
    </source>
</evidence>
<sequence length="336" mass="36650">MLGGSNTGDISKFWQKAQKGFKIQSAAFGVEMAMTANEALAGWENPIEGALGMLQEVDSFTNLGLKTFENWEHGMTNATHNMFMGLMKDDEEIGQGISNFASLQHALEGGIWVDGLGSADAYQSAVSQYLAYALPMAEMMNDDVRPTIIIRPYACDDGNKVGQDKTFRNWVDKFASNVAVKLDAAPGLCFVVVDANKQAKHQSCGRGGCRDIPELAELSGINHASLDHPNGDSLGPWGDIKLEDYVWSAYTGWKNNGKKNSVPVINLEQTPGDQGGNIWDAPLNTAGEWSPFFVVCGNDDPNSSLDKKKTPEDIDLIFDNLWSAMLDVSVFQKIRA</sequence>
<reference evidence="1" key="1">
    <citation type="journal article" date="2020" name="Stud. Mycol.">
        <title>101 Dothideomycetes genomes: a test case for predicting lifestyles and emergence of pathogens.</title>
        <authorList>
            <person name="Haridas S."/>
            <person name="Albert R."/>
            <person name="Binder M."/>
            <person name="Bloem J."/>
            <person name="Labutti K."/>
            <person name="Salamov A."/>
            <person name="Andreopoulos B."/>
            <person name="Baker S."/>
            <person name="Barry K."/>
            <person name="Bills G."/>
            <person name="Bluhm B."/>
            <person name="Cannon C."/>
            <person name="Castanera R."/>
            <person name="Culley D."/>
            <person name="Daum C."/>
            <person name="Ezra D."/>
            <person name="Gonzalez J."/>
            <person name="Henrissat B."/>
            <person name="Kuo A."/>
            <person name="Liang C."/>
            <person name="Lipzen A."/>
            <person name="Lutzoni F."/>
            <person name="Magnuson J."/>
            <person name="Mondo S."/>
            <person name="Nolan M."/>
            <person name="Ohm R."/>
            <person name="Pangilinan J."/>
            <person name="Park H.-J."/>
            <person name="Ramirez L."/>
            <person name="Alfaro M."/>
            <person name="Sun H."/>
            <person name="Tritt A."/>
            <person name="Yoshinaga Y."/>
            <person name="Zwiers L.-H."/>
            <person name="Turgeon B."/>
            <person name="Goodwin S."/>
            <person name="Spatafora J."/>
            <person name="Crous P."/>
            <person name="Grigoriev I."/>
        </authorList>
    </citation>
    <scope>NUCLEOTIDE SEQUENCE</scope>
    <source>
        <strain evidence="1">CBS 627.86</strain>
    </source>
</reference>
<organism evidence="1 2">
    <name type="scientific">Lophiotrema nucula</name>
    <dbReference type="NCBI Taxonomy" id="690887"/>
    <lineage>
        <taxon>Eukaryota</taxon>
        <taxon>Fungi</taxon>
        <taxon>Dikarya</taxon>
        <taxon>Ascomycota</taxon>
        <taxon>Pezizomycotina</taxon>
        <taxon>Dothideomycetes</taxon>
        <taxon>Pleosporomycetidae</taxon>
        <taxon>Pleosporales</taxon>
        <taxon>Lophiotremataceae</taxon>
        <taxon>Lophiotrema</taxon>
    </lineage>
</organism>
<gene>
    <name evidence="1" type="ORF">BDV96DRAFT_605900</name>
</gene>
<dbReference type="AlphaFoldDB" id="A0A6A5YMC1"/>
<protein>
    <submittedName>
        <fullName evidence="1">Uncharacterized protein</fullName>
    </submittedName>
</protein>
<proteinExistence type="predicted"/>
<dbReference type="OrthoDB" id="3257981at2759"/>
<evidence type="ECO:0000313" key="2">
    <source>
        <dbReference type="Proteomes" id="UP000799770"/>
    </source>
</evidence>
<dbReference type="EMBL" id="ML977349">
    <property type="protein sequence ID" value="KAF2108222.1"/>
    <property type="molecule type" value="Genomic_DNA"/>
</dbReference>